<feature type="transmembrane region" description="Helical" evidence="9">
    <location>
        <begin position="28"/>
        <end position="50"/>
    </location>
</feature>
<evidence type="ECO:0000256" key="8">
    <source>
        <dbReference type="ARBA" id="ARBA00023136"/>
    </source>
</evidence>
<keyword evidence="4 9" id="KW-0812">Transmembrane</keyword>
<dbReference type="PANTHER" id="PTHR24223:SF345">
    <property type="entry name" value="ABC MULTIDRUG TRANSPORTER (EUROFUNG)"/>
    <property type="match status" value="1"/>
</dbReference>
<evidence type="ECO:0000256" key="9">
    <source>
        <dbReference type="SAM" id="Phobius"/>
    </source>
</evidence>
<feature type="transmembrane region" description="Helical" evidence="9">
    <location>
        <begin position="1053"/>
        <end position="1076"/>
    </location>
</feature>
<keyword evidence="5" id="KW-0547">Nucleotide-binding</keyword>
<reference evidence="12 13" key="1">
    <citation type="submission" date="2024-01" db="EMBL/GenBank/DDBJ databases">
        <title>Complete genome of Cladobotryum mycophilum ATHUM6906.</title>
        <authorList>
            <person name="Christinaki A.C."/>
            <person name="Myridakis A.I."/>
            <person name="Kouvelis V.N."/>
        </authorList>
    </citation>
    <scope>NUCLEOTIDE SEQUENCE [LARGE SCALE GENOMIC DNA]</scope>
    <source>
        <strain evidence="12 13">ATHUM6906</strain>
    </source>
</reference>
<comment type="caution">
    <text evidence="12">The sequence shown here is derived from an EMBL/GenBank/DDBJ whole genome shotgun (WGS) entry which is preliminary data.</text>
</comment>
<dbReference type="SMART" id="SM00382">
    <property type="entry name" value="AAA"/>
    <property type="match status" value="2"/>
</dbReference>
<gene>
    <name evidence="12" type="ORF">PT974_03814</name>
</gene>
<dbReference type="InterPro" id="IPR027417">
    <property type="entry name" value="P-loop_NTPase"/>
</dbReference>
<feature type="transmembrane region" description="Helical" evidence="9">
    <location>
        <begin position="56"/>
        <end position="75"/>
    </location>
</feature>
<dbReference type="SUPFAM" id="SSF52540">
    <property type="entry name" value="P-loop containing nucleoside triphosphate hydrolases"/>
    <property type="match status" value="2"/>
</dbReference>
<evidence type="ECO:0000256" key="4">
    <source>
        <dbReference type="ARBA" id="ARBA00022692"/>
    </source>
</evidence>
<evidence type="ECO:0000259" key="10">
    <source>
        <dbReference type="PROSITE" id="PS50893"/>
    </source>
</evidence>
<evidence type="ECO:0000313" key="12">
    <source>
        <dbReference type="EMBL" id="KAK5995410.1"/>
    </source>
</evidence>
<dbReference type="PROSITE" id="PS00211">
    <property type="entry name" value="ABC_TRANSPORTER_1"/>
    <property type="match status" value="2"/>
</dbReference>
<feature type="domain" description="ABC transporter" evidence="10">
    <location>
        <begin position="1148"/>
        <end position="1404"/>
    </location>
</feature>
<dbReference type="Gene3D" id="3.40.50.300">
    <property type="entry name" value="P-loop containing nucleotide triphosphate hydrolases"/>
    <property type="match status" value="2"/>
</dbReference>
<evidence type="ECO:0000256" key="1">
    <source>
        <dbReference type="ARBA" id="ARBA00004651"/>
    </source>
</evidence>
<keyword evidence="6" id="KW-0067">ATP-binding</keyword>
<evidence type="ECO:0000259" key="11">
    <source>
        <dbReference type="PROSITE" id="PS50929"/>
    </source>
</evidence>
<dbReference type="Pfam" id="PF00664">
    <property type="entry name" value="ABC_membrane"/>
    <property type="match status" value="2"/>
</dbReference>
<evidence type="ECO:0000256" key="6">
    <source>
        <dbReference type="ARBA" id="ARBA00022840"/>
    </source>
</evidence>
<feature type="transmembrane region" description="Helical" evidence="9">
    <location>
        <begin position="907"/>
        <end position="928"/>
    </location>
</feature>
<dbReference type="EMBL" id="JAVFKD010000004">
    <property type="protein sequence ID" value="KAK5995410.1"/>
    <property type="molecule type" value="Genomic_DNA"/>
</dbReference>
<keyword evidence="3" id="KW-1003">Cell membrane</keyword>
<feature type="transmembrane region" description="Helical" evidence="9">
    <location>
        <begin position="824"/>
        <end position="847"/>
    </location>
</feature>
<dbReference type="InterPro" id="IPR011527">
    <property type="entry name" value="ABC1_TM_dom"/>
</dbReference>
<dbReference type="InterPro" id="IPR003593">
    <property type="entry name" value="AAA+_ATPase"/>
</dbReference>
<sequence length="1404" mass="155065">MGFIILSAARIWSLHREPVKVRSSKLDLAKLCIAPSLCITLLVHLLAVLIEEDTGLFEIASLFVAVVASATLVWLSAADHRFSVKPSDLSVLYLLVTIGEDIFKLTYPTVAGDRINNFQYTKVTLAELLSRLVILFIECQSKAEILVDRYRNLSPEETAGVLSTSLFWWMHGLLAKGYRSILRVTDIPRLESQLEGDALRRAVILSWEQRAGTESILTLPKVLAQCLAAPLISAVGPRLMLIIFRYSQPILISQAVQFIEDDTQSDDASRGYWLILAAIVIYTGQVFSTSLYYRRLNKVEVMMRGSLISLIYNKVLNISSNVSDAARVVTIMSTDVNETATAGQLLHETWAKLFELIIGVILLAREVNWLWPLPFVIIFFCSRVSAYVARNIRSKQKNWNLATQQRISALSAIIGSMKSVKALGLSGAMTDYVNRLRQNEIDRSKDVRWMNVAYNASANALGIFAPAITIVLFAVIARLRHAQLEVSTAFTTVAILVLVTEPANMIMTLIPKAVASSANFERIQAYLLELPRLDKRQVKHYVNGARIDEISIAIQLADVTVESATRTEHTLQNISLSIPQGSIAICSGVVGSGKSVLAKVILGEISPSSGRLAVASSCIGFCDQQAWIPTGNVQQIICGLSMGFDRKRYEDAIDACCLRHDLNGFPDGDRTVIGSRGINLSGGQRQRLALARLVYTLQDIVVLDDPFSALDGNTENAIVENLLGPNGWFRSRGTTVFLVTNSTQHFHIADRIILLEQGQISSNNAPGKMKMLTTEMGKFTFQQEPSTESTRTTTIDPQRIKAQLNNDAEEDLYRKTGEFSLYSYYLRSAGVLNALLVLSSAASYSFFISFPQYWLKWWTESDDKNSNYYICGYILLALAAWVTTNGIMWSTLLLLAPRSGTNLHRSLLGTIFGAPLLFFSTTDTGIILNRFSQDISLVDRQLPNAFSTLGVQIFKMLVQLVLIIRIQKWLAISLPLCLVVVYFVQRIYLRTSRQLRVLELESQSSLYGWFLETAEGLVTIRSFSWSSAAEERNLRNIDASMRPYYALKCLQRWLNLILNLIVSGIAIGLIAIAVNWKGTTTSGGMGAALNLMLVANTTLVRLVESWASLEVSLGAIARLRNVERYTPREDQNEENMVTESPWPAQGNTQITNLDAGYNTGHNILHGINLDIQAGQKVVICGRTGSGKSTVLLALLRLIESTGGIIVDGQGLHRIPRHIIRERCFITIPQDPFFIPQATLRFNLDPSSMATDGVLKSALDKVGIWTLLSHTANNGVMPSPLDEAFSSLPTLSAGQLQLLAMARAIVRKNVLSASRDGASNSPKPILLLDEATSSLDAATEAAIYDIVEGEFVEAGHTVLIVAHRLGAIAGRMRPGRDVIAWLKEGKIMKIGDYEEITQFATTNDA</sequence>
<feature type="transmembrane region" description="Helical" evidence="9">
    <location>
        <begin position="369"/>
        <end position="389"/>
    </location>
</feature>
<evidence type="ECO:0000256" key="2">
    <source>
        <dbReference type="ARBA" id="ARBA00022448"/>
    </source>
</evidence>
<keyword evidence="8 9" id="KW-0472">Membrane</keyword>
<dbReference type="CDD" id="cd18580">
    <property type="entry name" value="ABC_6TM_ABCC_D2"/>
    <property type="match status" value="1"/>
</dbReference>
<dbReference type="Pfam" id="PF00005">
    <property type="entry name" value="ABC_tran"/>
    <property type="match status" value="2"/>
</dbReference>
<dbReference type="InterPro" id="IPR050173">
    <property type="entry name" value="ABC_transporter_C-like"/>
</dbReference>
<dbReference type="PROSITE" id="PS50893">
    <property type="entry name" value="ABC_TRANSPORTER_2"/>
    <property type="match status" value="2"/>
</dbReference>
<evidence type="ECO:0000313" key="13">
    <source>
        <dbReference type="Proteomes" id="UP001338125"/>
    </source>
</evidence>
<proteinExistence type="predicted"/>
<dbReference type="InterPro" id="IPR044746">
    <property type="entry name" value="ABCC_6TM_D1"/>
</dbReference>
<dbReference type="InterPro" id="IPR036640">
    <property type="entry name" value="ABC1_TM_sf"/>
</dbReference>
<feature type="transmembrane region" description="Helical" evidence="9">
    <location>
        <begin position="867"/>
        <end position="895"/>
    </location>
</feature>
<keyword evidence="13" id="KW-1185">Reference proteome</keyword>
<evidence type="ECO:0000256" key="5">
    <source>
        <dbReference type="ARBA" id="ARBA00022741"/>
    </source>
</evidence>
<dbReference type="Gene3D" id="1.20.1560.10">
    <property type="entry name" value="ABC transporter type 1, transmembrane domain"/>
    <property type="match status" value="2"/>
</dbReference>
<dbReference type="InterPro" id="IPR044726">
    <property type="entry name" value="ABCC_6TM_D2"/>
</dbReference>
<keyword evidence="2" id="KW-0813">Transport</keyword>
<dbReference type="InterPro" id="IPR003439">
    <property type="entry name" value="ABC_transporter-like_ATP-bd"/>
</dbReference>
<comment type="subcellular location">
    <subcellularLocation>
        <location evidence="1">Cell membrane</location>
        <topology evidence="1">Multi-pass membrane protein</topology>
    </subcellularLocation>
</comment>
<feature type="domain" description="ABC transmembrane type-1" evidence="11">
    <location>
        <begin position="831"/>
        <end position="1110"/>
    </location>
</feature>
<evidence type="ECO:0000256" key="7">
    <source>
        <dbReference type="ARBA" id="ARBA00022989"/>
    </source>
</evidence>
<organism evidence="12 13">
    <name type="scientific">Cladobotryum mycophilum</name>
    <dbReference type="NCBI Taxonomy" id="491253"/>
    <lineage>
        <taxon>Eukaryota</taxon>
        <taxon>Fungi</taxon>
        <taxon>Dikarya</taxon>
        <taxon>Ascomycota</taxon>
        <taxon>Pezizomycotina</taxon>
        <taxon>Sordariomycetes</taxon>
        <taxon>Hypocreomycetidae</taxon>
        <taxon>Hypocreales</taxon>
        <taxon>Hypocreaceae</taxon>
        <taxon>Cladobotryum</taxon>
    </lineage>
</organism>
<feature type="transmembrane region" description="Helical" evidence="9">
    <location>
        <begin position="452"/>
        <end position="477"/>
    </location>
</feature>
<accession>A0ABR0STC5</accession>
<feature type="transmembrane region" description="Helical" evidence="9">
    <location>
        <begin position="966"/>
        <end position="984"/>
    </location>
</feature>
<feature type="domain" description="ABC transporter" evidence="10">
    <location>
        <begin position="554"/>
        <end position="782"/>
    </location>
</feature>
<dbReference type="PROSITE" id="PS50929">
    <property type="entry name" value="ABC_TM1F"/>
    <property type="match status" value="2"/>
</dbReference>
<dbReference type="Proteomes" id="UP001338125">
    <property type="component" value="Unassembled WGS sequence"/>
</dbReference>
<dbReference type="PANTHER" id="PTHR24223">
    <property type="entry name" value="ATP-BINDING CASSETTE SUB-FAMILY C"/>
    <property type="match status" value="1"/>
</dbReference>
<feature type="domain" description="ABC transmembrane type-1" evidence="11">
    <location>
        <begin position="239"/>
        <end position="515"/>
    </location>
</feature>
<dbReference type="InterPro" id="IPR017871">
    <property type="entry name" value="ABC_transporter-like_CS"/>
</dbReference>
<evidence type="ECO:0000256" key="3">
    <source>
        <dbReference type="ARBA" id="ARBA00022475"/>
    </source>
</evidence>
<keyword evidence="7 9" id="KW-1133">Transmembrane helix</keyword>
<protein>
    <submittedName>
        <fullName evidence="12">ABC multidrug transporter B</fullName>
    </submittedName>
</protein>
<dbReference type="SUPFAM" id="SSF90123">
    <property type="entry name" value="ABC transporter transmembrane region"/>
    <property type="match status" value="2"/>
</dbReference>
<name>A0ABR0STC5_9HYPO</name>
<feature type="transmembrane region" description="Helical" evidence="9">
    <location>
        <begin position="272"/>
        <end position="293"/>
    </location>
</feature>
<dbReference type="CDD" id="cd18579">
    <property type="entry name" value="ABC_6TM_ABCC_D1"/>
    <property type="match status" value="1"/>
</dbReference>